<name>A0A8S0T628_OLEEU</name>
<dbReference type="Gramene" id="OE9A064843T1">
    <property type="protein sequence ID" value="OE9A064843C1"/>
    <property type="gene ID" value="OE9A064843"/>
</dbReference>
<gene>
    <name evidence="1" type="ORF">OLEA9_A064843</name>
</gene>
<sequence length="66" mass="7815">MAHYPLHEFTNLLESNSLPPSMSHTLPFSEQKTKHLITEKRKLTYRYCSFAAHKRVEENPVSRSLW</sequence>
<proteinExistence type="predicted"/>
<comment type="caution">
    <text evidence="1">The sequence shown here is derived from an EMBL/GenBank/DDBJ whole genome shotgun (WGS) entry which is preliminary data.</text>
</comment>
<dbReference type="Proteomes" id="UP000594638">
    <property type="component" value="Unassembled WGS sequence"/>
</dbReference>
<reference evidence="1 2" key="1">
    <citation type="submission" date="2019-12" db="EMBL/GenBank/DDBJ databases">
        <authorList>
            <person name="Alioto T."/>
            <person name="Alioto T."/>
            <person name="Gomez Garrido J."/>
        </authorList>
    </citation>
    <scope>NUCLEOTIDE SEQUENCE [LARGE SCALE GENOMIC DNA]</scope>
</reference>
<evidence type="ECO:0000313" key="2">
    <source>
        <dbReference type="Proteomes" id="UP000594638"/>
    </source>
</evidence>
<keyword evidence="2" id="KW-1185">Reference proteome</keyword>
<organism evidence="1 2">
    <name type="scientific">Olea europaea subsp. europaea</name>
    <dbReference type="NCBI Taxonomy" id="158383"/>
    <lineage>
        <taxon>Eukaryota</taxon>
        <taxon>Viridiplantae</taxon>
        <taxon>Streptophyta</taxon>
        <taxon>Embryophyta</taxon>
        <taxon>Tracheophyta</taxon>
        <taxon>Spermatophyta</taxon>
        <taxon>Magnoliopsida</taxon>
        <taxon>eudicotyledons</taxon>
        <taxon>Gunneridae</taxon>
        <taxon>Pentapetalae</taxon>
        <taxon>asterids</taxon>
        <taxon>lamiids</taxon>
        <taxon>Lamiales</taxon>
        <taxon>Oleaceae</taxon>
        <taxon>Oleeae</taxon>
        <taxon>Olea</taxon>
    </lineage>
</organism>
<accession>A0A8S0T628</accession>
<protein>
    <submittedName>
        <fullName evidence="1">Uncharacterized protein</fullName>
    </submittedName>
</protein>
<evidence type="ECO:0000313" key="1">
    <source>
        <dbReference type="EMBL" id="CAA3000414.1"/>
    </source>
</evidence>
<dbReference type="EMBL" id="CACTIH010005691">
    <property type="protein sequence ID" value="CAA3000414.1"/>
    <property type="molecule type" value="Genomic_DNA"/>
</dbReference>
<dbReference type="AlphaFoldDB" id="A0A8S0T628"/>